<name>A0A831ZRB8_9BACT</name>
<evidence type="ECO:0000256" key="3">
    <source>
        <dbReference type="ARBA" id="ARBA00023014"/>
    </source>
</evidence>
<dbReference type="GO" id="GO:0046872">
    <property type="term" value="F:metal ion binding"/>
    <property type="evidence" value="ECO:0007669"/>
    <property type="project" value="UniProtKB-KW"/>
</dbReference>
<feature type="domain" description="4Fe-4S ferredoxin-type" evidence="4">
    <location>
        <begin position="251"/>
        <end position="282"/>
    </location>
</feature>
<gene>
    <name evidence="5" type="ORF">ENS06_04890</name>
</gene>
<sequence length="316" mass="35056">MNTLQSIVASVWDQVDMVLGWQPGYDPLHPVPAFVRDPKDIASLIWNPLCAPNLSVYLAKSFKAPTRGEKKIGILAKGCDSRSLTALIQEGLVDRNRLLIIGLPCPGTVDPDALTSVRTQSGPITDVSFADGMVQLTATDGVERVPLDQVLARRCQRCRHPHPVLYDVLLEEVVPRPVPKDPFAHVKALENQPLEARKAFWLRELERCLRCYACRNACPLCVCQDQCLAESRTPKWVTQKDTVADKFLFHMIHTLHLAGRCTECGECERVCPMKIPIGLLKEKTAHIAMDLWGYESGTDPAAQPPLLSYDASVNGL</sequence>
<dbReference type="Pfam" id="PF13183">
    <property type="entry name" value="Fer4_8"/>
    <property type="match status" value="1"/>
</dbReference>
<dbReference type="InterPro" id="IPR017900">
    <property type="entry name" value="4Fe4S_Fe_S_CS"/>
</dbReference>
<dbReference type="EMBL" id="DSTK01000013">
    <property type="protein sequence ID" value="HFK96644.1"/>
    <property type="molecule type" value="Genomic_DNA"/>
</dbReference>
<evidence type="ECO:0000313" key="5">
    <source>
        <dbReference type="EMBL" id="HFK96644.1"/>
    </source>
</evidence>
<dbReference type="InterPro" id="IPR009051">
    <property type="entry name" value="Helical_ferredxn"/>
</dbReference>
<keyword evidence="3" id="KW-0411">Iron-sulfur</keyword>
<reference evidence="5" key="1">
    <citation type="journal article" date="2020" name="mSystems">
        <title>Genome- and Community-Level Interaction Insights into Carbon Utilization and Element Cycling Functions of Hydrothermarchaeota in Hydrothermal Sediment.</title>
        <authorList>
            <person name="Zhou Z."/>
            <person name="Liu Y."/>
            <person name="Xu W."/>
            <person name="Pan J."/>
            <person name="Luo Z.H."/>
            <person name="Li M."/>
        </authorList>
    </citation>
    <scope>NUCLEOTIDE SEQUENCE [LARGE SCALE GENOMIC DNA]</scope>
    <source>
        <strain evidence="5">SpSt-456</strain>
    </source>
</reference>
<evidence type="ECO:0000256" key="1">
    <source>
        <dbReference type="ARBA" id="ARBA00022723"/>
    </source>
</evidence>
<dbReference type="GO" id="GO:0051536">
    <property type="term" value="F:iron-sulfur cluster binding"/>
    <property type="evidence" value="ECO:0007669"/>
    <property type="project" value="UniProtKB-KW"/>
</dbReference>
<evidence type="ECO:0000256" key="2">
    <source>
        <dbReference type="ARBA" id="ARBA00023004"/>
    </source>
</evidence>
<protein>
    <submittedName>
        <fullName evidence="5">4Fe-4S ferredoxin</fullName>
    </submittedName>
</protein>
<dbReference type="AlphaFoldDB" id="A0A831ZRB8"/>
<dbReference type="InterPro" id="IPR017896">
    <property type="entry name" value="4Fe4S_Fe-S-bd"/>
</dbReference>
<proteinExistence type="predicted"/>
<evidence type="ECO:0000259" key="4">
    <source>
        <dbReference type="PROSITE" id="PS51379"/>
    </source>
</evidence>
<keyword evidence="1" id="KW-0479">Metal-binding</keyword>
<organism evidence="5">
    <name type="scientific">Desulfacinum infernum</name>
    <dbReference type="NCBI Taxonomy" id="35837"/>
    <lineage>
        <taxon>Bacteria</taxon>
        <taxon>Pseudomonadati</taxon>
        <taxon>Thermodesulfobacteriota</taxon>
        <taxon>Syntrophobacteria</taxon>
        <taxon>Syntrophobacterales</taxon>
        <taxon>Syntrophobacteraceae</taxon>
        <taxon>Desulfacinum</taxon>
    </lineage>
</organism>
<keyword evidence="2" id="KW-0408">Iron</keyword>
<dbReference type="Pfam" id="PF04432">
    <property type="entry name" value="FrhB_FdhB_C"/>
    <property type="match status" value="1"/>
</dbReference>
<comment type="caution">
    <text evidence="5">The sequence shown here is derived from an EMBL/GenBank/DDBJ whole genome shotgun (WGS) entry which is preliminary data.</text>
</comment>
<accession>A0A831ZRB8</accession>
<dbReference type="InterPro" id="IPR007525">
    <property type="entry name" value="FrhB_FdhB_C"/>
</dbReference>
<dbReference type="PROSITE" id="PS51379">
    <property type="entry name" value="4FE4S_FER_2"/>
    <property type="match status" value="1"/>
</dbReference>
<dbReference type="Gene3D" id="1.10.1060.10">
    <property type="entry name" value="Alpha-helical ferredoxin"/>
    <property type="match status" value="1"/>
</dbReference>
<dbReference type="PROSITE" id="PS00198">
    <property type="entry name" value="4FE4S_FER_1"/>
    <property type="match status" value="1"/>
</dbReference>
<dbReference type="SUPFAM" id="SSF46548">
    <property type="entry name" value="alpha-helical ferredoxin"/>
    <property type="match status" value="1"/>
</dbReference>